<dbReference type="Proteomes" id="UP001477870">
    <property type="component" value="Unassembled WGS sequence"/>
</dbReference>
<reference evidence="7 8" key="1">
    <citation type="submission" date="2024-03" db="EMBL/GenBank/DDBJ databases">
        <title>Community enrichment and isolation of bacterial strains for fucoidan degradation.</title>
        <authorList>
            <person name="Sichert A."/>
        </authorList>
    </citation>
    <scope>NUCLEOTIDE SEQUENCE [LARGE SCALE GENOMIC DNA]</scope>
    <source>
        <strain evidence="7 8">AS62</strain>
    </source>
</reference>
<evidence type="ECO:0000256" key="4">
    <source>
        <dbReference type="ARBA" id="ARBA00022691"/>
    </source>
</evidence>
<keyword evidence="3" id="KW-0808">Transferase</keyword>
<dbReference type="PROSITE" id="PS00092">
    <property type="entry name" value="N6_MTASE"/>
    <property type="match status" value="1"/>
</dbReference>
<dbReference type="Pfam" id="PF07669">
    <property type="entry name" value="Eco57I"/>
    <property type="match status" value="1"/>
</dbReference>
<dbReference type="EC" id="2.1.1.72" evidence="1"/>
<name>A0ABU9T6U5_9HYPH</name>
<dbReference type="InterPro" id="IPR050953">
    <property type="entry name" value="N4_N6_ade-DNA_methylase"/>
</dbReference>
<gene>
    <name evidence="7" type="ORF">WNY59_09625</name>
</gene>
<comment type="caution">
    <text evidence="7">The sequence shown here is derived from an EMBL/GenBank/DDBJ whole genome shotgun (WGS) entry which is preliminary data.</text>
</comment>
<dbReference type="RefSeq" id="WP_342848271.1">
    <property type="nucleotide sequence ID" value="NZ_JBBMQO010000005.1"/>
</dbReference>
<proteinExistence type="predicted"/>
<keyword evidence="8" id="KW-1185">Reference proteome</keyword>
<evidence type="ECO:0000256" key="3">
    <source>
        <dbReference type="ARBA" id="ARBA00022679"/>
    </source>
</evidence>
<dbReference type="Gene3D" id="3.40.50.150">
    <property type="entry name" value="Vaccinia Virus protein VP39"/>
    <property type="match status" value="2"/>
</dbReference>
<dbReference type="InterPro" id="IPR011639">
    <property type="entry name" value="MethylTrfase_TaqI-like_dom"/>
</dbReference>
<accession>A0ABU9T6U5</accession>
<evidence type="ECO:0000256" key="1">
    <source>
        <dbReference type="ARBA" id="ARBA00011900"/>
    </source>
</evidence>
<feature type="domain" description="Type II methyltransferase M.TaqI-like" evidence="6">
    <location>
        <begin position="606"/>
        <end position="839"/>
    </location>
</feature>
<evidence type="ECO:0000313" key="8">
    <source>
        <dbReference type="Proteomes" id="UP001477870"/>
    </source>
</evidence>
<dbReference type="PRINTS" id="PR00507">
    <property type="entry name" value="N12N6MTFRASE"/>
</dbReference>
<dbReference type="InterPro" id="IPR002052">
    <property type="entry name" value="DNA_methylase_N6_adenine_CS"/>
</dbReference>
<evidence type="ECO:0000259" key="6">
    <source>
        <dbReference type="Pfam" id="PF07669"/>
    </source>
</evidence>
<keyword evidence="4" id="KW-0949">S-adenosyl-L-methionine</keyword>
<dbReference type="EMBL" id="JBBMQO010000005">
    <property type="protein sequence ID" value="MEM5501848.1"/>
    <property type="molecule type" value="Genomic_DNA"/>
</dbReference>
<comment type="catalytic activity">
    <reaction evidence="5">
        <text>a 2'-deoxyadenosine in DNA + S-adenosyl-L-methionine = an N(6)-methyl-2'-deoxyadenosine in DNA + S-adenosyl-L-homocysteine + H(+)</text>
        <dbReference type="Rhea" id="RHEA:15197"/>
        <dbReference type="Rhea" id="RHEA-COMP:12418"/>
        <dbReference type="Rhea" id="RHEA-COMP:12419"/>
        <dbReference type="ChEBI" id="CHEBI:15378"/>
        <dbReference type="ChEBI" id="CHEBI:57856"/>
        <dbReference type="ChEBI" id="CHEBI:59789"/>
        <dbReference type="ChEBI" id="CHEBI:90615"/>
        <dbReference type="ChEBI" id="CHEBI:90616"/>
        <dbReference type="EC" id="2.1.1.72"/>
    </reaction>
</comment>
<dbReference type="SUPFAM" id="SSF53335">
    <property type="entry name" value="S-adenosyl-L-methionine-dependent methyltransferases"/>
    <property type="match status" value="1"/>
</dbReference>
<sequence length="1384" mass="156394">MSINLSFQGTLFSNDFITQSITEVADWKSIDDAALNEFAVNLKAIFEKFPTNQKPNETRTEDDLIWKILGCLGWNAFMRQQNLSVKGRDDVPDGVLFSSGEEKEKADTFTEEYKRYEFGVAIVESKRWKRPLDRRTEKKGEELAPSTQMLRYLRRVDDITSGKLRWGILTNGGRWRLYWSGARSVSEQFFDIDLATILGVDDQGDLLGPKSDEERLHVLKLFLLLFRREAFIPGADGRSFHQRAVDEGRYYEERVANDLSDLVFNQIYPLLARSIAHAEPKADLEEVREAALILLYRLLFILYAEDRDLLPVKDKRYDDYGLRLRVREDVGNRVDQKDVFSNTQPRYWNQLDGLCGAIDKGDPSIGLPPYNGGLFDAVRTPLLTKIRLADTVMAEVIDKLSYERKAGEEKRYINYRDLSVQQLGSIYERLLEHEVVREGGLVDIRPNIFARKGSGSYYTPDSLVGLIIEETIAPLIEEHTIAFHAKSEELSKDEVTVTSRKLAALKKLDPAEAILNLKICDPAMGSGHFLVSLVDYMTDKVIEGIAAVGSIVDWTEDDATYISPLAARVDAIRDTIIDNAETEGWTVDAEQLDDRHIIRRMVLKRCVYGVDKNPMAVELAKVALWLHSFTVGAPLSFLDHHLHCGDSLFGSWVSKGRELASIYGLPALLDKPMKEAIGSAASMQQIEQLADAEIAEAHKSAQIYEGVRSMVEPLDCFLKFVHALQWLDVRGKNNKAALQAYFDGEYGDPFMIAAGRDNPRRPGQAKEEMAMRGQMTQTEKLDRFLSIWNKARQLIEEERFTNWQVTFPGLWTDWNADKLSGGFDAIIGNPPWDRIKLQQVEWFAARRREIALAQRASDRKAMITALKTGDDPLAKDFAKASGRAEATAKVARKSDDYPLLSGGDINLYSLFVERAMKLVKPEGIVGLLTPSGIASDKTSSVFFKGVATEGRLKSLYDFENRRTRYDAPPFFPDVDSRFKFCAFIASPARKFEAAYCSFFLQSVIELNNPDRRFPLTAEDFARVNPNTGTAPIFRTRRDAELTTHIYANSQVLVDRSSGKEVRACPVKYSTMFHMTDDSGLFRTRIELDDKEAAWPIGSNSFGSASGDWVPLYEGKMVQAYDHRAANILVNPKNQHRPAQPEPATHAQHSDVEWVPAPQFWVNTKEIESINKGYFLAFKDVTATTNVRSMIAAIVPFSGLGNTLPAILPEVGKEAEFSTWVAVGLANLNSIGFDFIARQKIQGQHLNWYIVEQLPVIPPDNYDTVRFGPKSAGEVVREAVLELTYTANDMAPFARDLDYVDNDGNVKPPFKWDEERRLHLRAKLDAIFFHLYGITDRDDVRYIYSTFPIVERHENAEYGTFRSRDLCLSYMNALSAGKPDAVVKG</sequence>
<dbReference type="InterPro" id="IPR029063">
    <property type="entry name" value="SAM-dependent_MTases_sf"/>
</dbReference>
<evidence type="ECO:0000256" key="2">
    <source>
        <dbReference type="ARBA" id="ARBA00022603"/>
    </source>
</evidence>
<keyword evidence="2" id="KW-0489">Methyltransferase</keyword>
<dbReference type="PANTHER" id="PTHR33841">
    <property type="entry name" value="DNA METHYLTRANSFERASE YEEA-RELATED"/>
    <property type="match status" value="1"/>
</dbReference>
<protein>
    <recommendedName>
        <fullName evidence="1">site-specific DNA-methyltransferase (adenine-specific)</fullName>
        <ecNumber evidence="1">2.1.1.72</ecNumber>
    </recommendedName>
</protein>
<evidence type="ECO:0000256" key="5">
    <source>
        <dbReference type="ARBA" id="ARBA00047942"/>
    </source>
</evidence>
<evidence type="ECO:0000313" key="7">
    <source>
        <dbReference type="EMBL" id="MEM5501848.1"/>
    </source>
</evidence>
<organism evidence="7 8">
    <name type="scientific">Ahrensia kielensis</name>
    <dbReference type="NCBI Taxonomy" id="76980"/>
    <lineage>
        <taxon>Bacteria</taxon>
        <taxon>Pseudomonadati</taxon>
        <taxon>Pseudomonadota</taxon>
        <taxon>Alphaproteobacteria</taxon>
        <taxon>Hyphomicrobiales</taxon>
        <taxon>Ahrensiaceae</taxon>
        <taxon>Ahrensia</taxon>
    </lineage>
</organism>
<dbReference type="PANTHER" id="PTHR33841:SF1">
    <property type="entry name" value="DNA METHYLTRANSFERASE A"/>
    <property type="match status" value="1"/>
</dbReference>